<gene>
    <name evidence="1" type="ORF">D8S85_16220</name>
</gene>
<evidence type="ECO:0000313" key="2">
    <source>
        <dbReference type="Proteomes" id="UP000270673"/>
    </source>
</evidence>
<proteinExistence type="predicted"/>
<keyword evidence="2" id="KW-1185">Reference proteome</keyword>
<dbReference type="EMBL" id="CP032819">
    <property type="protein sequence ID" value="AZS30945.1"/>
    <property type="molecule type" value="Genomic_DNA"/>
</dbReference>
<name>A0A3S9VWL5_9BACT</name>
<evidence type="ECO:0000313" key="1">
    <source>
        <dbReference type="EMBL" id="AZS30945.1"/>
    </source>
</evidence>
<dbReference type="AlphaFoldDB" id="A0A3S9VWL5"/>
<dbReference type="OrthoDB" id="1041989at2"/>
<organism evidence="1 2">
    <name type="scientific">Butyricimonas faecalis</name>
    <dbReference type="NCBI Taxonomy" id="2093856"/>
    <lineage>
        <taxon>Bacteria</taxon>
        <taxon>Pseudomonadati</taxon>
        <taxon>Bacteroidota</taxon>
        <taxon>Bacteroidia</taxon>
        <taxon>Bacteroidales</taxon>
        <taxon>Odoribacteraceae</taxon>
        <taxon>Butyricimonas</taxon>
    </lineage>
</organism>
<protein>
    <submittedName>
        <fullName evidence="1">Uncharacterized protein</fullName>
    </submittedName>
</protein>
<accession>A0A3S9VWL5</accession>
<reference evidence="1 2" key="1">
    <citation type="submission" date="2018-10" db="EMBL/GenBank/DDBJ databases">
        <title>Butyricimonas faecalis sp. nov., isolated from human faeces and emended description of the genus Butyricimonas.</title>
        <authorList>
            <person name="Le Roy T."/>
            <person name="Van der Smissen P."/>
            <person name="Paquot A."/>
            <person name="Delzenne N."/>
            <person name="Muccioli G."/>
            <person name="Collet J.-F."/>
            <person name="Cani P.D."/>
        </authorList>
    </citation>
    <scope>NUCLEOTIDE SEQUENCE [LARGE SCALE GENOMIC DNA]</scope>
    <source>
        <strain evidence="1 2">H184</strain>
    </source>
</reference>
<dbReference type="RefSeq" id="WP_127075380.1">
    <property type="nucleotide sequence ID" value="NZ_CP032819.1"/>
</dbReference>
<dbReference type="KEGG" id="buy:D8S85_16220"/>
<sequence length="562" mass="60873">MSVQLHPDIETLDKESLCYSIYAQLYHNFFNAQQKKDDEHPYGIEEGDETSLRLKNTAYGFASAIAGAVAGEGGSGSGGLLLDYLKKSGGDMTGRLSANYGFEAGIGNTRILETYSQDITDPEGVVTAVEYGIRITGNLKVGGDSLHIGGRQLLRYDADKATATINASHIDFLDATVHSKGAWIIGDEDTGIFISPTRLAVGGQDVYHRGNANTDTADWTMRDGMVRRNLTVRGSTVMDGGLKALQGVELGDKGKCLLSFSEEDVALGGFLSFLDGFGIRIRDVPVLLRTDKDKIQFGSIGGDLLLGGDHTPKIRLFSGISDVDGECLMLSPYGKACFPGSLTVRHNYGADLLSSYRVDTSDEGIVIHKRLRMGTAEGFMLSGDRERVSLSSEVIYEEEGKRTAIPHSTDFSHRPSVSCYAPQNRHSESFHICTDADFLTVGVPLEAAGHIGIHASPTRITDRTLYLTEALRLQAVEDGIRHYGNSVFTGALSSEFFSPGLSGSGWAVRRNRTTGGVSATFDEVVARRKFRAYEFEVKKTSVTNGSFWISDSCSGDTVEKLS</sequence>
<dbReference type="Proteomes" id="UP000270673">
    <property type="component" value="Chromosome"/>
</dbReference>